<dbReference type="Pfam" id="PF00795">
    <property type="entry name" value="CN_hydrolase"/>
    <property type="match status" value="1"/>
</dbReference>
<organism evidence="3 4">
    <name type="scientific">Microbacterium pseudoresistens</name>
    <dbReference type="NCBI Taxonomy" id="640634"/>
    <lineage>
        <taxon>Bacteria</taxon>
        <taxon>Bacillati</taxon>
        <taxon>Actinomycetota</taxon>
        <taxon>Actinomycetes</taxon>
        <taxon>Micrococcales</taxon>
        <taxon>Microbacteriaceae</taxon>
        <taxon>Microbacterium</taxon>
    </lineage>
</organism>
<gene>
    <name evidence="3" type="ORF">BKA02_001424</name>
</gene>
<dbReference type="Proteomes" id="UP000552045">
    <property type="component" value="Unassembled WGS sequence"/>
</dbReference>
<comment type="similarity">
    <text evidence="1">Belongs to the carbon-nitrogen hydrolase superfamily. NIT1/NIT2 family.</text>
</comment>
<evidence type="ECO:0000259" key="2">
    <source>
        <dbReference type="PROSITE" id="PS50263"/>
    </source>
</evidence>
<dbReference type="PANTHER" id="PTHR23088">
    <property type="entry name" value="NITRILASE-RELATED"/>
    <property type="match status" value="1"/>
</dbReference>
<keyword evidence="4" id="KW-1185">Reference proteome</keyword>
<dbReference type="RefSeq" id="WP_179432630.1">
    <property type="nucleotide sequence ID" value="NZ_BAABLC010000001.1"/>
</dbReference>
<dbReference type="PANTHER" id="PTHR23088:SF27">
    <property type="entry name" value="DEAMINATED GLUTATHIONE AMIDASE"/>
    <property type="match status" value="1"/>
</dbReference>
<dbReference type="InterPro" id="IPR003010">
    <property type="entry name" value="C-N_Hydrolase"/>
</dbReference>
<dbReference type="InterPro" id="IPR036526">
    <property type="entry name" value="C-N_Hydrolase_sf"/>
</dbReference>
<evidence type="ECO:0000313" key="4">
    <source>
        <dbReference type="Proteomes" id="UP000552045"/>
    </source>
</evidence>
<sequence>MIRLGTAQIAAGSSKKENLERISRIVAEARAAGVELLVLPEYSSYWDGEEFGRGFTENAEPVSDGEFVTTLRGLASDAGMWIVAGMLETAPDEKKRVFNTVVGVSPSGVVEVTYRKIHLYDAYGGTESVFLLHGDPDQRPRFRAGGLTFAVSTCYDVRFPEIMRRGGEDPADAILLPAVWTPGPLKSMHWETLTRARAIENIAYLAAVTAPFPESIGQSRVLGPDGTVLCEAGAREQLLTVDLNHAAVSAERDRNTSLTNRRYRVIGDKK</sequence>
<dbReference type="PROSITE" id="PS50263">
    <property type="entry name" value="CN_HYDROLASE"/>
    <property type="match status" value="1"/>
</dbReference>
<evidence type="ECO:0000256" key="1">
    <source>
        <dbReference type="ARBA" id="ARBA00010613"/>
    </source>
</evidence>
<comment type="caution">
    <text evidence="3">The sequence shown here is derived from an EMBL/GenBank/DDBJ whole genome shotgun (WGS) entry which is preliminary data.</text>
</comment>
<protein>
    <submittedName>
        <fullName evidence="3">Putative amidohydrolase</fullName>
    </submittedName>
</protein>
<dbReference type="GO" id="GO:0016787">
    <property type="term" value="F:hydrolase activity"/>
    <property type="evidence" value="ECO:0007669"/>
    <property type="project" value="UniProtKB-KW"/>
</dbReference>
<dbReference type="SUPFAM" id="SSF56317">
    <property type="entry name" value="Carbon-nitrogen hydrolase"/>
    <property type="match status" value="1"/>
</dbReference>
<dbReference type="Gene3D" id="3.60.110.10">
    <property type="entry name" value="Carbon-nitrogen hydrolase"/>
    <property type="match status" value="1"/>
</dbReference>
<keyword evidence="3" id="KW-0378">Hydrolase</keyword>
<accession>A0A7Y9JP64</accession>
<dbReference type="EMBL" id="JACCBH010000001">
    <property type="protein sequence ID" value="NYD54369.1"/>
    <property type="molecule type" value="Genomic_DNA"/>
</dbReference>
<proteinExistence type="inferred from homology"/>
<dbReference type="AlphaFoldDB" id="A0A7Y9JP64"/>
<evidence type="ECO:0000313" key="3">
    <source>
        <dbReference type="EMBL" id="NYD54369.1"/>
    </source>
</evidence>
<name>A0A7Y9JP64_9MICO</name>
<feature type="domain" description="CN hydrolase" evidence="2">
    <location>
        <begin position="2"/>
        <end position="245"/>
    </location>
</feature>
<reference evidence="3 4" key="1">
    <citation type="submission" date="2020-07" db="EMBL/GenBank/DDBJ databases">
        <title>Sequencing the genomes of 1000 actinobacteria strains.</title>
        <authorList>
            <person name="Klenk H.-P."/>
        </authorList>
    </citation>
    <scope>NUCLEOTIDE SEQUENCE [LARGE SCALE GENOMIC DNA]</scope>
    <source>
        <strain evidence="3 4">DSM 22185</strain>
    </source>
</reference>